<reference evidence="2 3" key="1">
    <citation type="journal article" date="2014" name="Genome Announc.">
        <title>Trypanosoma cruzi Clone Dm28c Draft Genome Sequence.</title>
        <authorList>
            <person name="Grisard E.C."/>
            <person name="Teixeira S.M."/>
            <person name="de Almeida L.G."/>
            <person name="Stoco P.H."/>
            <person name="Gerber A.L."/>
            <person name="Talavera-Lopez C."/>
            <person name="Lima O.C."/>
            <person name="Andersson B."/>
            <person name="de Vasconcelos A.T."/>
        </authorList>
    </citation>
    <scope>NUCLEOTIDE SEQUENCE [LARGE SCALE GENOMIC DNA]</scope>
    <source>
        <strain evidence="2 3">Dm28c</strain>
    </source>
</reference>
<evidence type="ECO:0000313" key="3">
    <source>
        <dbReference type="Proteomes" id="UP000017861"/>
    </source>
</evidence>
<evidence type="ECO:0000256" key="1">
    <source>
        <dbReference type="SAM" id="MobiDB-lite"/>
    </source>
</evidence>
<evidence type="ECO:0000313" key="2">
    <source>
        <dbReference type="EMBL" id="ESS62142.1"/>
    </source>
</evidence>
<feature type="region of interest" description="Disordered" evidence="1">
    <location>
        <begin position="192"/>
        <end position="244"/>
    </location>
</feature>
<comment type="caution">
    <text evidence="2">The sequence shown here is derived from an EMBL/GenBank/DDBJ whole genome shotgun (WGS) entry which is preliminary data.</text>
</comment>
<dbReference type="OrthoDB" id="10357207at2759"/>
<dbReference type="EMBL" id="AYLP01000207">
    <property type="protein sequence ID" value="ESS62142.1"/>
    <property type="molecule type" value="Genomic_DNA"/>
</dbReference>
<dbReference type="Proteomes" id="UP000017861">
    <property type="component" value="Unassembled WGS sequence"/>
</dbReference>
<accession>V5B826</accession>
<name>V5B826_TRYCR</name>
<dbReference type="AlphaFoldDB" id="V5B826"/>
<dbReference type="VEuPathDB" id="TriTrypDB:TCDM_10222"/>
<proteinExistence type="predicted"/>
<gene>
    <name evidence="2" type="ORF">TCDM_10222</name>
</gene>
<sequence length="276" mass="28873">MKPLWHPHVRPCQTIGTPGRARRTCALILWTNGRTLPQIGQEGVHQPLAGQQGVAALTSGRGSGGGSGGPASSVKKGTAPPTQRAPCGPQGACRPVEERARVASRLCGDPPLGHDVRVNTRNRVHTTTTGACHAVCAPSFSSWNFFQYGRLTAVRRPTCQALTQSRESDRAMTASTSAVTLRGIPRCHGENVASTVRTRSTSESGTVQISSVTSSCTASGPRRSASIAERESVAAGTRVGDRDAAARRGTENCLLPCSVAGQSARQVHARLPAAAR</sequence>
<feature type="region of interest" description="Disordered" evidence="1">
    <location>
        <begin position="56"/>
        <end position="92"/>
    </location>
</feature>
<protein>
    <submittedName>
        <fullName evidence="2">Uncharacterized protein</fullName>
    </submittedName>
</protein>
<organism evidence="2 3">
    <name type="scientific">Trypanosoma cruzi Dm28c</name>
    <dbReference type="NCBI Taxonomy" id="1416333"/>
    <lineage>
        <taxon>Eukaryota</taxon>
        <taxon>Discoba</taxon>
        <taxon>Euglenozoa</taxon>
        <taxon>Kinetoplastea</taxon>
        <taxon>Metakinetoplastina</taxon>
        <taxon>Trypanosomatida</taxon>
        <taxon>Trypanosomatidae</taxon>
        <taxon>Trypanosoma</taxon>
        <taxon>Schizotrypanum</taxon>
    </lineage>
</organism>
<feature type="compositionally biased region" description="Polar residues" evidence="1">
    <location>
        <begin position="192"/>
        <end position="218"/>
    </location>
</feature>